<organism evidence="3 4">
    <name type="scientific">Chthoniobacter flavus Ellin428</name>
    <dbReference type="NCBI Taxonomy" id="497964"/>
    <lineage>
        <taxon>Bacteria</taxon>
        <taxon>Pseudomonadati</taxon>
        <taxon>Verrucomicrobiota</taxon>
        <taxon>Spartobacteria</taxon>
        <taxon>Chthoniobacterales</taxon>
        <taxon>Chthoniobacteraceae</taxon>
        <taxon>Chthoniobacter</taxon>
    </lineage>
</organism>
<comment type="caution">
    <text evidence="3">The sequence shown here is derived from an EMBL/GenBank/DDBJ whole genome shotgun (WGS) entry which is preliminary data.</text>
</comment>
<dbReference type="AlphaFoldDB" id="B4DC52"/>
<name>B4DC52_9BACT</name>
<feature type="signal peptide" evidence="2">
    <location>
        <begin position="1"/>
        <end position="18"/>
    </location>
</feature>
<feature type="chain" id="PRO_5002800695" evidence="2">
    <location>
        <begin position="19"/>
        <end position="305"/>
    </location>
</feature>
<dbReference type="STRING" id="497964.CfE428DRAFT_6493"/>
<evidence type="ECO:0000256" key="2">
    <source>
        <dbReference type="SAM" id="SignalP"/>
    </source>
</evidence>
<dbReference type="InParanoid" id="B4DC52"/>
<dbReference type="EMBL" id="ABVL01000044">
    <property type="protein sequence ID" value="EDY15974.1"/>
    <property type="molecule type" value="Genomic_DNA"/>
</dbReference>
<dbReference type="Proteomes" id="UP000005824">
    <property type="component" value="Unassembled WGS sequence"/>
</dbReference>
<accession>B4DC52</accession>
<feature type="compositionally biased region" description="Low complexity" evidence="1">
    <location>
        <begin position="34"/>
        <end position="45"/>
    </location>
</feature>
<protein>
    <submittedName>
        <fullName evidence="3">Uncharacterized protein</fullName>
    </submittedName>
</protein>
<reference evidence="3 4" key="1">
    <citation type="journal article" date="2011" name="J. Bacteriol.">
        <title>Genome sequence of Chthoniobacter flavus Ellin428, an aerobic heterotrophic soil bacterium.</title>
        <authorList>
            <person name="Kant R."/>
            <person name="van Passel M.W."/>
            <person name="Palva A."/>
            <person name="Lucas S."/>
            <person name="Lapidus A."/>
            <person name="Glavina Del Rio T."/>
            <person name="Dalin E."/>
            <person name="Tice H."/>
            <person name="Bruce D."/>
            <person name="Goodwin L."/>
            <person name="Pitluck S."/>
            <person name="Larimer F.W."/>
            <person name="Land M.L."/>
            <person name="Hauser L."/>
            <person name="Sangwan P."/>
            <person name="de Vos W.M."/>
            <person name="Janssen P.H."/>
            <person name="Smidt H."/>
        </authorList>
    </citation>
    <scope>NUCLEOTIDE SEQUENCE [LARGE SCALE GENOMIC DNA]</scope>
    <source>
        <strain evidence="3 4">Ellin428</strain>
    </source>
</reference>
<gene>
    <name evidence="3" type="ORF">CfE428DRAFT_6493</name>
</gene>
<keyword evidence="4" id="KW-1185">Reference proteome</keyword>
<evidence type="ECO:0000256" key="1">
    <source>
        <dbReference type="SAM" id="MobiDB-lite"/>
    </source>
</evidence>
<sequence length="305" mass="33173">MKKYTSHFILAGAFAALAATLAFHFQSSPATGETPAPSSRTADATTPPPAWPKPEHAGNPAPAPATASSAATPPAPVTPEIVRSVPGTPPRLRHPDPGPGERCYFWDKQAQFLILGTVGGAGQFIPDQPRTGIDLKAHGWPISQHHPLYEESRYRVSGPPTLEKLGLKRPTLREMGMTPPPAGWKNVYTDPRGNVFEQTYDAKTDTLRIGRRPEPVPGAIPGHKYYKLQSDFLILGTIDNSGAFIPDEPLQTIDVGNQFPASLAYPYLPGTTVRTRSYTDPEGNQVDEIYDFATGTFQSRIRPKK</sequence>
<evidence type="ECO:0000313" key="3">
    <source>
        <dbReference type="EMBL" id="EDY15974.1"/>
    </source>
</evidence>
<feature type="region of interest" description="Disordered" evidence="1">
    <location>
        <begin position="28"/>
        <end position="98"/>
    </location>
</feature>
<evidence type="ECO:0000313" key="4">
    <source>
        <dbReference type="Proteomes" id="UP000005824"/>
    </source>
</evidence>
<proteinExistence type="predicted"/>
<keyword evidence="2" id="KW-0732">Signal</keyword>